<dbReference type="PANTHER" id="PTHR42881">
    <property type="entry name" value="PROLYL ENDOPEPTIDASE"/>
    <property type="match status" value="1"/>
</dbReference>
<evidence type="ECO:0000259" key="8">
    <source>
        <dbReference type="Pfam" id="PF02897"/>
    </source>
</evidence>
<keyword evidence="6" id="KW-0720">Serine protease</keyword>
<dbReference type="Gene3D" id="3.40.50.1820">
    <property type="entry name" value="alpha/beta hydrolase"/>
    <property type="match status" value="1"/>
</dbReference>
<gene>
    <name evidence="9" type="ORF">PMH09_08810</name>
</gene>
<keyword evidence="5" id="KW-0378">Hydrolase</keyword>
<dbReference type="SUPFAM" id="SSF50993">
    <property type="entry name" value="Peptidase/esterase 'gauge' domain"/>
    <property type="match status" value="1"/>
</dbReference>
<dbReference type="RefSeq" id="WP_283757952.1">
    <property type="nucleotide sequence ID" value="NZ_JAQOSQ010000007.1"/>
</dbReference>
<evidence type="ECO:0000259" key="7">
    <source>
        <dbReference type="Pfam" id="PF00326"/>
    </source>
</evidence>
<dbReference type="Pfam" id="PF02897">
    <property type="entry name" value="Peptidase_S9_N"/>
    <property type="match status" value="1"/>
</dbReference>
<dbReference type="InterPro" id="IPR023302">
    <property type="entry name" value="Pept_S9A_N"/>
</dbReference>
<dbReference type="EMBL" id="JAQOSQ010000007">
    <property type="protein sequence ID" value="MDJ1183297.1"/>
    <property type="molecule type" value="Genomic_DNA"/>
</dbReference>
<keyword evidence="4" id="KW-0645">Protease</keyword>
<evidence type="ECO:0000313" key="9">
    <source>
        <dbReference type="EMBL" id="MDJ1183297.1"/>
    </source>
</evidence>
<dbReference type="SUPFAM" id="SSF53474">
    <property type="entry name" value="alpha/beta-Hydrolases"/>
    <property type="match status" value="1"/>
</dbReference>
<dbReference type="InterPro" id="IPR029058">
    <property type="entry name" value="AB_hydrolase_fold"/>
</dbReference>
<dbReference type="Pfam" id="PF00326">
    <property type="entry name" value="Peptidase_S9"/>
    <property type="match status" value="1"/>
</dbReference>
<evidence type="ECO:0000256" key="4">
    <source>
        <dbReference type="ARBA" id="ARBA00022670"/>
    </source>
</evidence>
<accession>A0ABT7BVS2</accession>
<dbReference type="PROSITE" id="PS00708">
    <property type="entry name" value="PRO_ENDOPEP_SER"/>
    <property type="match status" value="1"/>
</dbReference>
<evidence type="ECO:0000256" key="6">
    <source>
        <dbReference type="ARBA" id="ARBA00022825"/>
    </source>
</evidence>
<evidence type="ECO:0000256" key="5">
    <source>
        <dbReference type="ARBA" id="ARBA00022801"/>
    </source>
</evidence>
<keyword evidence="10" id="KW-1185">Reference proteome</keyword>
<evidence type="ECO:0000256" key="2">
    <source>
        <dbReference type="ARBA" id="ARBA00005228"/>
    </source>
</evidence>
<evidence type="ECO:0000313" key="10">
    <source>
        <dbReference type="Proteomes" id="UP001232992"/>
    </source>
</evidence>
<organism evidence="9 10">
    <name type="scientific">Roseofilum casamattae BLCC-M143</name>
    <dbReference type="NCBI Taxonomy" id="3022442"/>
    <lineage>
        <taxon>Bacteria</taxon>
        <taxon>Bacillati</taxon>
        <taxon>Cyanobacteriota</taxon>
        <taxon>Cyanophyceae</taxon>
        <taxon>Desertifilales</taxon>
        <taxon>Desertifilaceae</taxon>
        <taxon>Roseofilum</taxon>
        <taxon>Roseofilum casamattae</taxon>
    </lineage>
</organism>
<feature type="domain" description="Peptidase S9 prolyl oligopeptidase catalytic" evidence="7">
    <location>
        <begin position="468"/>
        <end position="683"/>
    </location>
</feature>
<dbReference type="PRINTS" id="PR00862">
    <property type="entry name" value="PROLIGOPTASE"/>
</dbReference>
<dbReference type="InterPro" id="IPR002471">
    <property type="entry name" value="Pept_S9_AS"/>
</dbReference>
<proteinExistence type="inferred from homology"/>
<sequence>MQTFQIPQTRKIAQVDNYHGTLVADPYRWLEDLESDETKAWVESQNQATFDFLGQISDRHPLKERLEHLWNYEKYGIPFKQGDRLFYFKNSGIQNQSVLYTLVNTESEPEILLDPNILSEDGTIALSGISVSEDGQYLAYGLSKSGSDWQQWHVRNIETGEDLSDRLDWIKFSGVTWSKDNRGFYYSRYAEPTEGQAYQEQNFYGKLYYHQLGTPQSDDRLIYERPDQKEWLFGTEITEDGKYLIISISRSTESKNLIFYQDLTAESGEIVELISEFIAGFDLIGNEGSTFWFQTSLDAPKWRVVAIDLQTPDPQEWQEIIPESENAIASVSYINRNFIVRYLQDAHSQVQICDRSGTLLETVELPGVGSASGFNGKPEDTETFYSFTSYTTPSRIYRYNLQTGESELYREPQVDFNPDDYETKQVFYPSKDGTKVSLFITHKKGITLDGNNPTLLYGYGGFNIPLTPSFSVSNLVWMERGGVYAVANLRGGGEYGEQWHEAGMKGRKQNVFDDFISAGEWLIANQYTSSEKLAIAGGSNGGLLVGACLVQRPDLFAAALPAVGVMDMLRFHKFTIGWAWCDEYGCSENADEFPTLYGYSPLHNTQSGTDYPATLITTSDRDDRVVPSHSFKFAAALQEAQGGKAPILIRIETKAGHGAGKPTSKQIEEVVDKWAFLSAILGMERGIHSRPS</sequence>
<dbReference type="InterPro" id="IPR051167">
    <property type="entry name" value="Prolyl_oligopep/macrocyclase"/>
</dbReference>
<dbReference type="Proteomes" id="UP001232992">
    <property type="component" value="Unassembled WGS sequence"/>
</dbReference>
<comment type="catalytic activity">
    <reaction evidence="1">
        <text>Hydrolysis of Pro-|-Xaa &gt;&gt; Ala-|-Xaa in oligopeptides.</text>
        <dbReference type="EC" id="3.4.21.26"/>
    </reaction>
</comment>
<dbReference type="EC" id="3.4.21.26" evidence="3"/>
<name>A0ABT7BVS2_9CYAN</name>
<protein>
    <recommendedName>
        <fullName evidence="3">prolyl oligopeptidase</fullName>
        <ecNumber evidence="3">3.4.21.26</ecNumber>
    </recommendedName>
</protein>
<reference evidence="9 10" key="1">
    <citation type="submission" date="2023-01" db="EMBL/GenBank/DDBJ databases">
        <title>Novel diversity within Roseofilum (Cyanobacteria; Desertifilaceae) from marine benthic mats with descriptions of four novel species.</title>
        <authorList>
            <person name="Wang Y."/>
            <person name="Berthold D.E."/>
            <person name="Hu J."/>
            <person name="Lefler F.W."/>
            <person name="Laughinghouse H.D. IV."/>
        </authorList>
    </citation>
    <scope>NUCLEOTIDE SEQUENCE [LARGE SCALE GENOMIC DNA]</scope>
    <source>
        <strain evidence="9 10">BLCC-M143</strain>
    </source>
</reference>
<dbReference type="Gene3D" id="2.130.10.120">
    <property type="entry name" value="Prolyl oligopeptidase, N-terminal domain"/>
    <property type="match status" value="1"/>
</dbReference>
<feature type="domain" description="Peptidase S9A N-terminal" evidence="8">
    <location>
        <begin position="7"/>
        <end position="411"/>
    </location>
</feature>
<dbReference type="PANTHER" id="PTHR42881:SF2">
    <property type="entry name" value="PROLYL ENDOPEPTIDASE"/>
    <property type="match status" value="1"/>
</dbReference>
<comment type="caution">
    <text evidence="9">The sequence shown here is derived from an EMBL/GenBank/DDBJ whole genome shotgun (WGS) entry which is preliminary data.</text>
</comment>
<dbReference type="InterPro" id="IPR001375">
    <property type="entry name" value="Peptidase_S9_cat"/>
</dbReference>
<evidence type="ECO:0000256" key="1">
    <source>
        <dbReference type="ARBA" id="ARBA00001070"/>
    </source>
</evidence>
<evidence type="ECO:0000256" key="3">
    <source>
        <dbReference type="ARBA" id="ARBA00011897"/>
    </source>
</evidence>
<dbReference type="InterPro" id="IPR002470">
    <property type="entry name" value="Peptidase_S9A"/>
</dbReference>
<comment type="similarity">
    <text evidence="2">Belongs to the peptidase S9A family.</text>
</comment>